<evidence type="ECO:0000313" key="4">
    <source>
        <dbReference type="EMBL" id="MEE3719370.1"/>
    </source>
</evidence>
<dbReference type="InterPro" id="IPR043519">
    <property type="entry name" value="NT_sf"/>
</dbReference>
<dbReference type="SUPFAM" id="SSF81301">
    <property type="entry name" value="Nucleotidyltransferase"/>
    <property type="match status" value="1"/>
</dbReference>
<keyword evidence="5" id="KW-1185">Reference proteome</keyword>
<comment type="similarity">
    <text evidence="2">Belongs to the tRNA nucleotidyltransferase/poly(A) polymerase family.</text>
</comment>
<dbReference type="Proteomes" id="UP001333818">
    <property type="component" value="Unassembled WGS sequence"/>
</dbReference>
<reference evidence="4" key="1">
    <citation type="submission" date="2024-01" db="EMBL/GenBank/DDBJ databases">
        <title>Bank of Algae and Cyanobacteria of the Azores (BACA) strain genomes.</title>
        <authorList>
            <person name="Luz R."/>
            <person name="Cordeiro R."/>
            <person name="Fonseca A."/>
            <person name="Goncalves V."/>
        </authorList>
    </citation>
    <scope>NUCLEOTIDE SEQUENCE</scope>
    <source>
        <strain evidence="4">BACA0141</strain>
    </source>
</reference>
<dbReference type="GO" id="GO:0016779">
    <property type="term" value="F:nucleotidyltransferase activity"/>
    <property type="evidence" value="ECO:0007669"/>
    <property type="project" value="InterPro"/>
</dbReference>
<keyword evidence="2" id="KW-0694">RNA-binding</keyword>
<feature type="domain" description="Poly A polymerase head" evidence="3">
    <location>
        <begin position="15"/>
        <end position="44"/>
    </location>
</feature>
<dbReference type="InterPro" id="IPR002646">
    <property type="entry name" value="PolA_pol_head_dom"/>
</dbReference>
<gene>
    <name evidence="4" type="ORF">V2H45_21745</name>
</gene>
<dbReference type="Gene3D" id="3.30.460.10">
    <property type="entry name" value="Beta Polymerase, domain 2"/>
    <property type="match status" value="1"/>
</dbReference>
<evidence type="ECO:0000256" key="2">
    <source>
        <dbReference type="RuleBase" id="RU003953"/>
    </source>
</evidence>
<dbReference type="GO" id="GO:0003723">
    <property type="term" value="F:RNA binding"/>
    <property type="evidence" value="ECO:0007669"/>
    <property type="project" value="UniProtKB-KW"/>
</dbReference>
<dbReference type="RefSeq" id="WP_330485805.1">
    <property type="nucleotide sequence ID" value="NZ_JAZBJZ010000128.1"/>
</dbReference>
<evidence type="ECO:0000313" key="5">
    <source>
        <dbReference type="Proteomes" id="UP001333818"/>
    </source>
</evidence>
<accession>A0AAW9Q809</accession>
<organism evidence="4 5">
    <name type="scientific">Tumidithrix elongata BACA0141</name>
    <dbReference type="NCBI Taxonomy" id="2716417"/>
    <lineage>
        <taxon>Bacteria</taxon>
        <taxon>Bacillati</taxon>
        <taxon>Cyanobacteriota</taxon>
        <taxon>Cyanophyceae</taxon>
        <taxon>Pseudanabaenales</taxon>
        <taxon>Pseudanabaenaceae</taxon>
        <taxon>Tumidithrix</taxon>
        <taxon>Tumidithrix elongata</taxon>
    </lineage>
</organism>
<dbReference type="GO" id="GO:0006396">
    <property type="term" value="P:RNA processing"/>
    <property type="evidence" value="ECO:0007669"/>
    <property type="project" value="InterPro"/>
</dbReference>
<comment type="caution">
    <text evidence="4">The sequence shown here is derived from an EMBL/GenBank/DDBJ whole genome shotgun (WGS) entry which is preliminary data.</text>
</comment>
<dbReference type="Pfam" id="PF01743">
    <property type="entry name" value="PolyA_pol"/>
    <property type="match status" value="1"/>
</dbReference>
<name>A0AAW9Q809_9CYAN</name>
<dbReference type="AlphaFoldDB" id="A0AAW9Q809"/>
<keyword evidence="1 2" id="KW-0808">Transferase</keyword>
<evidence type="ECO:0000256" key="1">
    <source>
        <dbReference type="ARBA" id="ARBA00022679"/>
    </source>
</evidence>
<protein>
    <recommendedName>
        <fullName evidence="3">Poly A polymerase head domain-containing protein</fullName>
    </recommendedName>
</protein>
<evidence type="ECO:0000259" key="3">
    <source>
        <dbReference type="Pfam" id="PF01743"/>
    </source>
</evidence>
<sequence>MHQFPFDLNELPKPAYLVGGWVRDRLLGRQSKYLDIDFVLPERAVSISSTGIAPNCCARSK</sequence>
<dbReference type="EMBL" id="JAZBJZ010000128">
    <property type="protein sequence ID" value="MEE3719370.1"/>
    <property type="molecule type" value="Genomic_DNA"/>
</dbReference>
<proteinExistence type="inferred from homology"/>